<dbReference type="AlphaFoldDB" id="B9Y6F7"/>
<organism evidence="1 2">
    <name type="scientific">Holdemania filiformis DSM 12042</name>
    <dbReference type="NCBI Taxonomy" id="545696"/>
    <lineage>
        <taxon>Bacteria</taxon>
        <taxon>Bacillati</taxon>
        <taxon>Bacillota</taxon>
        <taxon>Erysipelotrichia</taxon>
        <taxon>Erysipelotrichales</taxon>
        <taxon>Erysipelotrichaceae</taxon>
        <taxon>Holdemania</taxon>
    </lineage>
</organism>
<dbReference type="HOGENOM" id="CLU_2601275_0_0_9"/>
<dbReference type="EMBL" id="ACCF01000080">
    <property type="protein sequence ID" value="EEF68492.1"/>
    <property type="molecule type" value="Genomic_DNA"/>
</dbReference>
<evidence type="ECO:0000313" key="2">
    <source>
        <dbReference type="Proteomes" id="UP000005950"/>
    </source>
</evidence>
<protein>
    <submittedName>
        <fullName evidence="1">Uncharacterized protein</fullName>
    </submittedName>
</protein>
<reference evidence="1 2" key="1">
    <citation type="submission" date="2008-12" db="EMBL/GenBank/DDBJ databases">
        <authorList>
            <person name="Fulton L."/>
            <person name="Clifton S."/>
            <person name="Fulton B."/>
            <person name="Xu J."/>
            <person name="Minx P."/>
            <person name="Pepin K.H."/>
            <person name="Johnson M."/>
            <person name="Bhonagiri V."/>
            <person name="Nash W.E."/>
            <person name="Mardis E.R."/>
            <person name="Wilson R.K."/>
        </authorList>
    </citation>
    <scope>NUCLEOTIDE SEQUENCE [LARGE SCALE GENOMIC DNA]</scope>
    <source>
        <strain evidence="1 2">DSM 12042</strain>
    </source>
</reference>
<comment type="caution">
    <text evidence="1">The sequence shown here is derived from an EMBL/GenBank/DDBJ whole genome shotgun (WGS) entry which is preliminary data.</text>
</comment>
<sequence length="79" mass="9126">MNMNFLQKKKRILTLLRHFYSYRSFIPNRASFRPQTASKSDFTAFGTSWQPRSFQSGRCIPCGSEEKEKSTAGAMLLIQ</sequence>
<proteinExistence type="predicted"/>
<evidence type="ECO:0000313" key="1">
    <source>
        <dbReference type="EMBL" id="EEF68492.1"/>
    </source>
</evidence>
<dbReference type="Proteomes" id="UP000005950">
    <property type="component" value="Unassembled WGS sequence"/>
</dbReference>
<accession>B9Y6F7</accession>
<reference evidence="1 2" key="2">
    <citation type="submission" date="2009-02" db="EMBL/GenBank/DDBJ databases">
        <title>Draft genome sequence of Holdemania filiformis DSM 12042.</title>
        <authorList>
            <person name="Sudarsanam P."/>
            <person name="Ley R."/>
            <person name="Guruge J."/>
            <person name="Turnbaugh P.J."/>
            <person name="Mahowald M."/>
            <person name="Liep D."/>
            <person name="Gordon J."/>
        </authorList>
    </citation>
    <scope>NUCLEOTIDE SEQUENCE [LARGE SCALE GENOMIC DNA]</scope>
    <source>
        <strain evidence="1 2">DSM 12042</strain>
    </source>
</reference>
<gene>
    <name evidence="1" type="ORF">HOLDEFILI_01389</name>
</gene>
<name>B9Y6F7_9FIRM</name>